<sequence length="53" mass="5958">MSNTTLVKTIFIDAPPQAVWEYLTNKDKLGEWFHPADVSLEENGDYALMGDKG</sequence>
<evidence type="ECO:0000256" key="1">
    <source>
        <dbReference type="ARBA" id="ARBA00006817"/>
    </source>
</evidence>
<feature type="non-terminal residue" evidence="3">
    <location>
        <position position="53"/>
    </location>
</feature>
<proteinExistence type="inferred from homology"/>
<organism evidence="3">
    <name type="scientific">Hellea balneolensis</name>
    <dbReference type="NCBI Taxonomy" id="287478"/>
    <lineage>
        <taxon>Bacteria</taxon>
        <taxon>Pseudomonadati</taxon>
        <taxon>Pseudomonadota</taxon>
        <taxon>Alphaproteobacteria</taxon>
        <taxon>Maricaulales</taxon>
        <taxon>Robiginitomaculaceae</taxon>
        <taxon>Hellea</taxon>
    </lineage>
</organism>
<evidence type="ECO:0000313" key="3">
    <source>
        <dbReference type="EMBL" id="HFB54888.1"/>
    </source>
</evidence>
<dbReference type="EMBL" id="DRMN01000203">
    <property type="protein sequence ID" value="HFB54888.1"/>
    <property type="molecule type" value="Genomic_DNA"/>
</dbReference>
<feature type="domain" description="Activator of Hsp90 ATPase homologue 1/2-like C-terminal" evidence="2">
    <location>
        <begin position="13"/>
        <end position="48"/>
    </location>
</feature>
<name>A0A7C3C5G8_9PROT</name>
<dbReference type="Pfam" id="PF08327">
    <property type="entry name" value="AHSA1"/>
    <property type="match status" value="1"/>
</dbReference>
<evidence type="ECO:0000259" key="2">
    <source>
        <dbReference type="Pfam" id="PF08327"/>
    </source>
</evidence>
<accession>A0A7C3C5G8</accession>
<protein>
    <submittedName>
        <fullName evidence="3">SRPBCC domain-containing protein</fullName>
    </submittedName>
</protein>
<dbReference type="Gene3D" id="3.30.530.20">
    <property type="match status" value="1"/>
</dbReference>
<dbReference type="Proteomes" id="UP000886042">
    <property type="component" value="Unassembled WGS sequence"/>
</dbReference>
<dbReference type="AlphaFoldDB" id="A0A7C3C5G8"/>
<comment type="similarity">
    <text evidence="1">Belongs to the AHA1 family.</text>
</comment>
<gene>
    <name evidence="3" type="ORF">ENJ46_03105</name>
</gene>
<dbReference type="SUPFAM" id="SSF55961">
    <property type="entry name" value="Bet v1-like"/>
    <property type="match status" value="1"/>
</dbReference>
<dbReference type="InterPro" id="IPR013538">
    <property type="entry name" value="ASHA1/2-like_C"/>
</dbReference>
<dbReference type="CDD" id="cd07814">
    <property type="entry name" value="SRPBCC_CalC_Aha1-like"/>
    <property type="match status" value="1"/>
</dbReference>
<comment type="caution">
    <text evidence="3">The sequence shown here is derived from an EMBL/GenBank/DDBJ whole genome shotgun (WGS) entry which is preliminary data.</text>
</comment>
<reference evidence="3" key="1">
    <citation type="journal article" date="2020" name="mSystems">
        <title>Genome- and Community-Level Interaction Insights into Carbon Utilization and Element Cycling Functions of Hydrothermarchaeota in Hydrothermal Sediment.</title>
        <authorList>
            <person name="Zhou Z."/>
            <person name="Liu Y."/>
            <person name="Xu W."/>
            <person name="Pan J."/>
            <person name="Luo Z.H."/>
            <person name="Li M."/>
        </authorList>
    </citation>
    <scope>NUCLEOTIDE SEQUENCE [LARGE SCALE GENOMIC DNA]</scope>
    <source>
        <strain evidence="3">HyVt-489</strain>
    </source>
</reference>
<dbReference type="InterPro" id="IPR023393">
    <property type="entry name" value="START-like_dom_sf"/>
</dbReference>